<comment type="caution">
    <text evidence="2">The sequence shown here is derived from an EMBL/GenBank/DDBJ whole genome shotgun (WGS) entry which is preliminary data.</text>
</comment>
<dbReference type="AlphaFoldDB" id="A0A090MN48"/>
<protein>
    <submittedName>
        <fullName evidence="2">Secreted protein</fullName>
    </submittedName>
</protein>
<evidence type="ECO:0000313" key="3">
    <source>
        <dbReference type="Proteomes" id="UP000035762"/>
    </source>
</evidence>
<dbReference type="SUPFAM" id="SSF81296">
    <property type="entry name" value="E set domains"/>
    <property type="match status" value="1"/>
</dbReference>
<reference evidence="2 3" key="1">
    <citation type="journal article" date="2014" name="Genome Announc.">
        <title>Genome Sequence of Afipia felis Strain 76713, Isolated in Hospital Water Using an Amoeba Co-Culture Procedure.</title>
        <authorList>
            <person name="Benamar S."/>
            <person name="La Scola B."/>
            <person name="Croce O."/>
        </authorList>
    </citation>
    <scope>NUCLEOTIDE SEQUENCE [LARGE SCALE GENOMIC DNA]</scope>
    <source>
        <strain evidence="2 3">76713</strain>
    </source>
</reference>
<organism evidence="2 3">
    <name type="scientific">Afipia felis</name>
    <name type="common">Cat scratch disease bacillus</name>
    <dbReference type="NCBI Taxonomy" id="1035"/>
    <lineage>
        <taxon>Bacteria</taxon>
        <taxon>Pseudomonadati</taxon>
        <taxon>Pseudomonadota</taxon>
        <taxon>Alphaproteobacteria</taxon>
        <taxon>Hyphomicrobiales</taxon>
        <taxon>Nitrobacteraceae</taxon>
        <taxon>Afipia</taxon>
    </lineage>
</organism>
<name>A0A090MN48_AFIFE</name>
<feature type="domain" description="Sulphur oxidation protein SoxZ" evidence="1">
    <location>
        <begin position="8"/>
        <end position="100"/>
    </location>
</feature>
<dbReference type="OrthoDB" id="9795530at2"/>
<dbReference type="Pfam" id="PF08770">
    <property type="entry name" value="SoxZ"/>
    <property type="match status" value="1"/>
</dbReference>
<dbReference type="InterPro" id="IPR013783">
    <property type="entry name" value="Ig-like_fold"/>
</dbReference>
<dbReference type="RefSeq" id="WP_048756653.1">
    <property type="nucleotide sequence ID" value="NZ_CCAZ020000001.1"/>
</dbReference>
<dbReference type="InterPro" id="IPR030995">
    <property type="entry name" value="SoxZ"/>
</dbReference>
<dbReference type="InterPro" id="IPR014756">
    <property type="entry name" value="Ig_E-set"/>
</dbReference>
<evidence type="ECO:0000313" key="2">
    <source>
        <dbReference type="EMBL" id="CEG08805.1"/>
    </source>
</evidence>
<dbReference type="NCBIfam" id="TIGR04490">
    <property type="entry name" value="SoxZ_true"/>
    <property type="match status" value="1"/>
</dbReference>
<proteinExistence type="predicted"/>
<sequence>MTSTIRIQAHLIGDVTEVQALIKHPMDSGFAKDGDGKLIPAHYIETLSFAHDGKVVFSADWGPMVARQPYVKFSFKGGKAGDTVTAQWTDNKHTVDSTKTQIKAE</sequence>
<dbReference type="InterPro" id="IPR014880">
    <property type="entry name" value="SoxZ_dom"/>
</dbReference>
<dbReference type="Proteomes" id="UP000035762">
    <property type="component" value="Unassembled WGS sequence"/>
</dbReference>
<dbReference type="STRING" id="1035.BN961_02224"/>
<accession>A0A090MN48</accession>
<gene>
    <name evidence="2" type="ORF">BN961_02224</name>
</gene>
<evidence type="ECO:0000259" key="1">
    <source>
        <dbReference type="Pfam" id="PF08770"/>
    </source>
</evidence>
<dbReference type="Gene3D" id="2.60.40.10">
    <property type="entry name" value="Immunoglobulins"/>
    <property type="match status" value="1"/>
</dbReference>
<dbReference type="EMBL" id="CCAZ020000001">
    <property type="protein sequence ID" value="CEG08805.1"/>
    <property type="molecule type" value="Genomic_DNA"/>
</dbReference>
<keyword evidence="3" id="KW-1185">Reference proteome</keyword>